<dbReference type="AlphaFoldDB" id="A0A4R3JHG7"/>
<organism evidence="3 4">
    <name type="scientific">Primorskyibacter sedentarius</name>
    <dbReference type="NCBI Taxonomy" id="745311"/>
    <lineage>
        <taxon>Bacteria</taxon>
        <taxon>Pseudomonadati</taxon>
        <taxon>Pseudomonadota</taxon>
        <taxon>Alphaproteobacteria</taxon>
        <taxon>Rhodobacterales</taxon>
        <taxon>Roseobacteraceae</taxon>
        <taxon>Primorskyibacter</taxon>
    </lineage>
</organism>
<keyword evidence="1" id="KW-0732">Signal</keyword>
<reference evidence="3 4" key="1">
    <citation type="submission" date="2019-03" db="EMBL/GenBank/DDBJ databases">
        <title>Genomic Encyclopedia of Type Strains, Phase IV (KMG-IV): sequencing the most valuable type-strain genomes for metagenomic binning, comparative biology and taxonomic classification.</title>
        <authorList>
            <person name="Goeker M."/>
        </authorList>
    </citation>
    <scope>NUCLEOTIDE SEQUENCE [LARGE SCALE GENOMIC DNA]</scope>
    <source>
        <strain evidence="3 4">DSM 104836</strain>
    </source>
</reference>
<accession>A0A4R3JHG7</accession>
<feature type="domain" description="Thiol:disulfide interchange protein DsbD N-terminal" evidence="2">
    <location>
        <begin position="29"/>
        <end position="138"/>
    </location>
</feature>
<evidence type="ECO:0000256" key="1">
    <source>
        <dbReference type="SAM" id="SignalP"/>
    </source>
</evidence>
<evidence type="ECO:0000259" key="2">
    <source>
        <dbReference type="Pfam" id="PF11412"/>
    </source>
</evidence>
<evidence type="ECO:0000313" key="4">
    <source>
        <dbReference type="Proteomes" id="UP000295696"/>
    </source>
</evidence>
<protein>
    <submittedName>
        <fullName evidence="3">Disulfide bond corrector protein DsbC</fullName>
    </submittedName>
</protein>
<comment type="caution">
    <text evidence="3">The sequence shown here is derived from an EMBL/GenBank/DDBJ whole genome shotgun (WGS) entry which is preliminary data.</text>
</comment>
<feature type="chain" id="PRO_5020754262" evidence="1">
    <location>
        <begin position="19"/>
        <end position="263"/>
    </location>
</feature>
<dbReference type="InterPro" id="IPR028250">
    <property type="entry name" value="DsbDN"/>
</dbReference>
<name>A0A4R3JHG7_9RHOB</name>
<evidence type="ECO:0000313" key="3">
    <source>
        <dbReference type="EMBL" id="TCS65422.1"/>
    </source>
</evidence>
<keyword evidence="4" id="KW-1185">Reference proteome</keyword>
<dbReference type="Proteomes" id="UP000295696">
    <property type="component" value="Unassembled WGS sequence"/>
</dbReference>
<proteinExistence type="predicted"/>
<feature type="signal peptide" evidence="1">
    <location>
        <begin position="1"/>
        <end position="18"/>
    </location>
</feature>
<gene>
    <name evidence="3" type="ORF">EDD52_104210</name>
</gene>
<dbReference type="EMBL" id="SLZU01000004">
    <property type="protein sequence ID" value="TCS65422.1"/>
    <property type="molecule type" value="Genomic_DNA"/>
</dbReference>
<dbReference type="RefSeq" id="WP_243651883.1">
    <property type="nucleotide sequence ID" value="NZ_SLZU01000004.1"/>
</dbReference>
<sequence length="263" mass="28048">MITALVLGLGLFGTAAQAANSASPIQAELLPGWRLPSGDHVAGLRLVLAPGWKTYWRAPGDAGIPPVFVWKGSRGVSSVQVIWPVPKVFDQQGMRSIGYAKEVVLPLRIAASGGDISLRGRIQLGICKDICIPEELRLRADLPGNVTRPDARISAAMAEVPLSAIEAGVGRVTCEMQPSRDGLHVTANVEMPRAGRVEVAVVETGNPHLWVAEPQIERRSGALVARTEIMHVDGRAFALDRNGIRITVLGDRMAVDIQGCPAP</sequence>
<dbReference type="Pfam" id="PF11412">
    <property type="entry name" value="DsbD_N"/>
    <property type="match status" value="1"/>
</dbReference>